<gene>
    <name evidence="1" type="ORF">AX774_g1006</name>
</gene>
<evidence type="ECO:0000313" key="2">
    <source>
        <dbReference type="Proteomes" id="UP000188320"/>
    </source>
</evidence>
<proteinExistence type="predicted"/>
<name>A0A1R1PWW9_ZANCU</name>
<dbReference type="AlphaFoldDB" id="A0A1R1PWW9"/>
<evidence type="ECO:0000313" key="1">
    <source>
        <dbReference type="EMBL" id="OMH85439.1"/>
    </source>
</evidence>
<keyword evidence="2" id="KW-1185">Reference proteome</keyword>
<organism evidence="1 2">
    <name type="scientific">Zancudomyces culisetae</name>
    <name type="common">Gut fungus</name>
    <name type="synonym">Smittium culisetae</name>
    <dbReference type="NCBI Taxonomy" id="1213189"/>
    <lineage>
        <taxon>Eukaryota</taxon>
        <taxon>Fungi</taxon>
        <taxon>Fungi incertae sedis</taxon>
        <taxon>Zoopagomycota</taxon>
        <taxon>Kickxellomycotina</taxon>
        <taxon>Harpellomycetes</taxon>
        <taxon>Harpellales</taxon>
        <taxon>Legeriomycetaceae</taxon>
        <taxon>Zancudomyces</taxon>
    </lineage>
</organism>
<accession>A0A1R1PWW9</accession>
<dbReference type="Proteomes" id="UP000188320">
    <property type="component" value="Unassembled WGS sequence"/>
</dbReference>
<sequence>MNQTKNIILLVQDFHKLDKLDSTPHCYNINTLLSPTHPETFPFRQICQLGQSPLNTIQQMDLSTNSQ</sequence>
<comment type="caution">
    <text evidence="1">The sequence shown here is derived from an EMBL/GenBank/DDBJ whole genome shotgun (WGS) entry which is preliminary data.</text>
</comment>
<dbReference type="EMBL" id="LSSK01000080">
    <property type="protein sequence ID" value="OMH85439.1"/>
    <property type="molecule type" value="Genomic_DNA"/>
</dbReference>
<reference evidence="2" key="1">
    <citation type="submission" date="2017-01" db="EMBL/GenBank/DDBJ databases">
        <authorList>
            <person name="Wang Y."/>
            <person name="White M."/>
            <person name="Kvist S."/>
            <person name="Moncalvo J.-M."/>
        </authorList>
    </citation>
    <scope>NUCLEOTIDE SEQUENCE [LARGE SCALE GENOMIC DNA]</scope>
    <source>
        <strain evidence="2">COL-18-3</strain>
    </source>
</reference>
<protein>
    <submittedName>
        <fullName evidence="1">Uncharacterized protein</fullName>
    </submittedName>
</protein>